<dbReference type="Proteomes" id="UP001497680">
    <property type="component" value="Unassembled WGS sequence"/>
</dbReference>
<reference evidence="1 2" key="1">
    <citation type="journal article" date="2022" name="New Phytol.">
        <title>Ecological generalism drives hyperdiversity of secondary metabolite gene clusters in xylarialean endophytes.</title>
        <authorList>
            <person name="Franco M.E.E."/>
            <person name="Wisecaver J.H."/>
            <person name="Arnold A.E."/>
            <person name="Ju Y.M."/>
            <person name="Slot J.C."/>
            <person name="Ahrendt S."/>
            <person name="Moore L.P."/>
            <person name="Eastman K.E."/>
            <person name="Scott K."/>
            <person name="Konkel Z."/>
            <person name="Mondo S.J."/>
            <person name="Kuo A."/>
            <person name="Hayes R.D."/>
            <person name="Haridas S."/>
            <person name="Andreopoulos B."/>
            <person name="Riley R."/>
            <person name="LaButti K."/>
            <person name="Pangilinan J."/>
            <person name="Lipzen A."/>
            <person name="Amirebrahimi M."/>
            <person name="Yan J."/>
            <person name="Adam C."/>
            <person name="Keymanesh K."/>
            <person name="Ng V."/>
            <person name="Louie K."/>
            <person name="Northen T."/>
            <person name="Drula E."/>
            <person name="Henrissat B."/>
            <person name="Hsieh H.M."/>
            <person name="Youens-Clark K."/>
            <person name="Lutzoni F."/>
            <person name="Miadlikowska J."/>
            <person name="Eastwood D.C."/>
            <person name="Hamelin R.C."/>
            <person name="Grigoriev I.V."/>
            <person name="U'Ren J.M."/>
        </authorList>
    </citation>
    <scope>NUCLEOTIDE SEQUENCE [LARGE SCALE GENOMIC DNA]</scope>
    <source>
        <strain evidence="1 2">ER1909</strain>
    </source>
</reference>
<comment type="caution">
    <text evidence="1">The sequence shown here is derived from an EMBL/GenBank/DDBJ whole genome shotgun (WGS) entry which is preliminary data.</text>
</comment>
<dbReference type="EMBL" id="MU394281">
    <property type="protein sequence ID" value="KAI6093127.1"/>
    <property type="molecule type" value="Genomic_DNA"/>
</dbReference>
<evidence type="ECO:0000313" key="2">
    <source>
        <dbReference type="Proteomes" id="UP001497680"/>
    </source>
</evidence>
<proteinExistence type="predicted"/>
<organism evidence="1 2">
    <name type="scientific">Hypoxylon rubiginosum</name>
    <dbReference type="NCBI Taxonomy" id="110542"/>
    <lineage>
        <taxon>Eukaryota</taxon>
        <taxon>Fungi</taxon>
        <taxon>Dikarya</taxon>
        <taxon>Ascomycota</taxon>
        <taxon>Pezizomycotina</taxon>
        <taxon>Sordariomycetes</taxon>
        <taxon>Xylariomycetidae</taxon>
        <taxon>Xylariales</taxon>
        <taxon>Hypoxylaceae</taxon>
        <taxon>Hypoxylon</taxon>
    </lineage>
</organism>
<evidence type="ECO:0000313" key="1">
    <source>
        <dbReference type="EMBL" id="KAI6093127.1"/>
    </source>
</evidence>
<keyword evidence="2" id="KW-1185">Reference proteome</keyword>
<accession>A0ACC0DK36</accession>
<protein>
    <submittedName>
        <fullName evidence="1">Uncharacterized protein</fullName>
    </submittedName>
</protein>
<gene>
    <name evidence="1" type="ORF">F4821DRAFT_75544</name>
</gene>
<sequence>MASEQPGPAASPASADSTTFTLQIVSPSAGIPQPLAIQAVPVDATVKQLKERIRNVISTRPTDQAQRLIHRGRLLGRDTETMTEVFGQEALHSTHPQTLHLVLRDLSDGRPTTTSTPLHAAGQAPAPGQQSTGTQVPPQQHPRHHQPHNPANPFQLPPQVRIGGIPHYHNVAFGVPQGPMPGGPIPGMATMPPTNQPMNANGDTPFTQWWRAINAQHMNPQPVAPGGQEIPPPNIRGTPRTNTPGTTASPFQSDATRTTIREATGPNGLQWRITVNESFVNPLQRSGRTASPFSTVDGSTPGSTQPRSVPNGGQLSNHDVQNILRGADASSATRVMTDAMRRNASSSSLASLSAGQAHHPIPPGVTTPLIPSRAGSATGTPDPLRAPGRARSPQGTPEVYILSSPEGPRAVLLNSSLDTYFTPPVRTANQSFGTSFMQRPFPPTFANALNPHHLTPTPTTNPQLSPVGRPNTQTNNVHQPQPHQQQQQHPPQHGLPPPPQGQPQIGHAVARPDNPQIHAIRLAQLWPHIWMVIRLGLFIWWFTSPSSSWSRWITVISIAIVLFFVNTGFLNPVAEQVWIPFRRHLENLIPHADGHRRAVPIGAGNAQGANGEPVQRRGEPDPADAAARLVQQRRHNNANWLMDQARRLERAGILFLASIAPGVAERHIAQMEAEVRAERRRREAQVEAIAAAEAAAAAVTQTGSGEQEGTEQGNENTENGSGSSTAATAGEAGTSGESGEQRAAEGEAGNEGQPNAQGPLIAM</sequence>
<name>A0ACC0DK36_9PEZI</name>